<gene>
    <name evidence="4" type="ORF">GCM10007116_02820</name>
    <name evidence="3" type="ORF">HS1genome_1270</name>
</gene>
<feature type="domain" description="ATPase" evidence="1">
    <location>
        <begin position="18"/>
        <end position="246"/>
    </location>
</feature>
<feature type="domain" description="MCM C-terminal" evidence="2">
    <location>
        <begin position="283"/>
        <end position="340"/>
    </location>
</feature>
<organism evidence="3 5">
    <name type="scientific">Sulfodiicoccus acidiphilus</name>
    <dbReference type="NCBI Taxonomy" id="1670455"/>
    <lineage>
        <taxon>Archaea</taxon>
        <taxon>Thermoproteota</taxon>
        <taxon>Thermoprotei</taxon>
        <taxon>Sulfolobales</taxon>
        <taxon>Sulfolobaceae</taxon>
        <taxon>Sulfodiicoccus</taxon>
    </lineage>
</organism>
<protein>
    <submittedName>
        <fullName evidence="3">ATPase</fullName>
    </submittedName>
</protein>
<dbReference type="RefSeq" id="WP_126450087.1">
    <property type="nucleotide sequence ID" value="NZ_AP018553.1"/>
</dbReference>
<reference evidence="3" key="3">
    <citation type="journal article" date="2019" name="BMC Res. Notes">
        <title>Complete genome sequence of the Sulfodiicoccus acidiphilus strain HS-1T, the first crenarchaeon that lacks polB3, isolated from an acidic hot spring in Ohwaku-dani, Hakone, Japan.</title>
        <authorList>
            <person name="Sakai H.D."/>
            <person name="Kurosawa N."/>
        </authorList>
    </citation>
    <scope>NUCLEOTIDE SEQUENCE</scope>
    <source>
        <strain evidence="3">HS-1</strain>
    </source>
</reference>
<dbReference type="AlphaFoldDB" id="A0A348B3X9"/>
<dbReference type="InterPro" id="IPR027417">
    <property type="entry name" value="P-loop_NTPase"/>
</dbReference>
<dbReference type="InterPro" id="IPR048907">
    <property type="entry name" value="WHD_MCM_arc"/>
</dbReference>
<evidence type="ECO:0000313" key="3">
    <source>
        <dbReference type="EMBL" id="BBD72881.1"/>
    </source>
</evidence>
<dbReference type="Gene3D" id="3.40.50.300">
    <property type="entry name" value="P-loop containing nucleotide triphosphate hydrolases"/>
    <property type="match status" value="1"/>
</dbReference>
<keyword evidence="5" id="KW-1185">Reference proteome</keyword>
<dbReference type="PANTHER" id="PTHR34301">
    <property type="entry name" value="DNA-BINDING PROTEIN-RELATED"/>
    <property type="match status" value="1"/>
</dbReference>
<dbReference type="PANTHER" id="PTHR34301:SF8">
    <property type="entry name" value="ATPASE DOMAIN-CONTAINING PROTEIN"/>
    <property type="match status" value="1"/>
</dbReference>
<sequence length="355" mass="40899">MLVILFDGRPKETKEELYDRDEELNQLRSTVSEPIVLLTGIRRIGKTSILKAFLNDTSLPHALVDARIPLSSYRAIYTMFSEVLSQLNKRLPIKSVLQHFRGISIFGVNVSLSWDPRERVLLTQVLDRINDEGKVIIAFDEAQNLRGKLGHEMLSILAHCYDYCKNVTFILTGSEIGLLYDFLKVEDPSSPLYGRHLEEVRVNRFDSFRSIDFLERGFEQAGMTPTKDVLEHAVEELDGVVGWLTEFGLRCLRAKEVKKSFVDDVLELAMRTTVEELSHFSREYVTIVEAIAKGHGRWSEIKRYFEDKRRRTIYDAELGRYLNNLEGRGYVVKSGRGNYQLADPVIGRAFNFLRR</sequence>
<reference evidence="5" key="2">
    <citation type="submission" date="2018-04" db="EMBL/GenBank/DDBJ databases">
        <title>Complete genome sequence of Sulfodiicoccus acidiphilus strain HS-1.</title>
        <authorList>
            <person name="Sakai H.D."/>
            <person name="Kurosawa N."/>
        </authorList>
    </citation>
    <scope>NUCLEOTIDE SEQUENCE [LARGE SCALE GENOMIC DNA]</scope>
    <source>
        <strain evidence="5">HS-1</strain>
    </source>
</reference>
<dbReference type="Gene3D" id="1.10.10.10">
    <property type="entry name" value="Winged helix-like DNA-binding domain superfamily/Winged helix DNA-binding domain"/>
    <property type="match status" value="1"/>
</dbReference>
<accession>A0A348B3X9</accession>
<proteinExistence type="predicted"/>
<dbReference type="Gene3D" id="1.10.8.60">
    <property type="match status" value="1"/>
</dbReference>
<dbReference type="EMBL" id="BMQS01000002">
    <property type="protein sequence ID" value="GGT88274.1"/>
    <property type="molecule type" value="Genomic_DNA"/>
</dbReference>
<evidence type="ECO:0000259" key="1">
    <source>
        <dbReference type="Pfam" id="PF01637"/>
    </source>
</evidence>
<dbReference type="SUPFAM" id="SSF52540">
    <property type="entry name" value="P-loop containing nucleoside triphosphate hydrolases"/>
    <property type="match status" value="1"/>
</dbReference>
<evidence type="ECO:0000313" key="5">
    <source>
        <dbReference type="Proteomes" id="UP000276741"/>
    </source>
</evidence>
<dbReference type="Proteomes" id="UP000616143">
    <property type="component" value="Unassembled WGS sequence"/>
</dbReference>
<dbReference type="SUPFAM" id="SSF46785">
    <property type="entry name" value="Winged helix' DNA-binding domain"/>
    <property type="match status" value="1"/>
</dbReference>
<reference evidence="4" key="4">
    <citation type="submission" date="2020-09" db="EMBL/GenBank/DDBJ databases">
        <authorList>
            <person name="Sun Q."/>
            <person name="Ohkuma M."/>
        </authorList>
    </citation>
    <scope>NUCLEOTIDE SEQUENCE</scope>
    <source>
        <strain evidence="4">JCM 31740</strain>
    </source>
</reference>
<name>A0A348B3X9_9CREN</name>
<dbReference type="OrthoDB" id="132045at2157"/>
<dbReference type="Proteomes" id="UP000276741">
    <property type="component" value="Chromosome"/>
</dbReference>
<dbReference type="GO" id="GO:0005524">
    <property type="term" value="F:ATP binding"/>
    <property type="evidence" value="ECO:0007669"/>
    <property type="project" value="InterPro"/>
</dbReference>
<evidence type="ECO:0000259" key="2">
    <source>
        <dbReference type="Pfam" id="PF21100"/>
    </source>
</evidence>
<dbReference type="Pfam" id="PF21100">
    <property type="entry name" value="WHD_MCM"/>
    <property type="match status" value="1"/>
</dbReference>
<dbReference type="KEGG" id="sacd:HS1genome_1270"/>
<dbReference type="InterPro" id="IPR011579">
    <property type="entry name" value="ATPase_dom"/>
</dbReference>
<evidence type="ECO:0000313" key="4">
    <source>
        <dbReference type="EMBL" id="GGT88274.1"/>
    </source>
</evidence>
<dbReference type="InterPro" id="IPR036388">
    <property type="entry name" value="WH-like_DNA-bd_sf"/>
</dbReference>
<reference evidence="4" key="1">
    <citation type="journal article" date="2014" name="Int. J. Syst. Evol. Microbiol.">
        <title>Complete genome sequence of Corynebacterium casei LMG S-19264T (=DSM 44701T), isolated from a smear-ripened cheese.</title>
        <authorList>
            <consortium name="US DOE Joint Genome Institute (JGI-PGF)"/>
            <person name="Walter F."/>
            <person name="Albersmeier A."/>
            <person name="Kalinowski J."/>
            <person name="Ruckert C."/>
        </authorList>
    </citation>
    <scope>NUCLEOTIDE SEQUENCE</scope>
    <source>
        <strain evidence="4">JCM 31740</strain>
    </source>
</reference>
<dbReference type="InterPro" id="IPR036390">
    <property type="entry name" value="WH_DNA-bd_sf"/>
</dbReference>
<dbReference type="Pfam" id="PF01637">
    <property type="entry name" value="ATPase_2"/>
    <property type="match status" value="1"/>
</dbReference>
<dbReference type="EMBL" id="AP018553">
    <property type="protein sequence ID" value="BBD72881.1"/>
    <property type="molecule type" value="Genomic_DNA"/>
</dbReference>
<dbReference type="GeneID" id="38666782"/>